<dbReference type="PROSITE" id="PS50278">
    <property type="entry name" value="PDGF_2"/>
    <property type="match status" value="1"/>
</dbReference>
<proteinExistence type="inferred from homology"/>
<dbReference type="AlphaFoldDB" id="A0A2I4D5V1"/>
<dbReference type="SUPFAM" id="SSF57501">
    <property type="entry name" value="Cystine-knot cytokines"/>
    <property type="match status" value="1"/>
</dbReference>
<dbReference type="InterPro" id="IPR050507">
    <property type="entry name" value="PDGF/VEGF_growth_factor"/>
</dbReference>
<dbReference type="GO" id="GO:0002040">
    <property type="term" value="P:sprouting angiogenesis"/>
    <property type="evidence" value="ECO:0007669"/>
    <property type="project" value="TreeGrafter"/>
</dbReference>
<dbReference type="Proteomes" id="UP000192220">
    <property type="component" value="Unplaced"/>
</dbReference>
<evidence type="ECO:0000259" key="5">
    <source>
        <dbReference type="PROSITE" id="PS50278"/>
    </source>
</evidence>
<dbReference type="GO" id="GO:0038084">
    <property type="term" value="P:vascular endothelial growth factor signaling pathway"/>
    <property type="evidence" value="ECO:0007669"/>
    <property type="project" value="TreeGrafter"/>
</dbReference>
<dbReference type="STRING" id="52670.A0A2I4D5V1"/>
<dbReference type="GO" id="GO:0005172">
    <property type="term" value="F:vascular endothelial growth factor receptor binding"/>
    <property type="evidence" value="ECO:0007669"/>
    <property type="project" value="TreeGrafter"/>
</dbReference>
<evidence type="ECO:0000256" key="1">
    <source>
        <dbReference type="ARBA" id="ARBA00023030"/>
    </source>
</evidence>
<evidence type="ECO:0000256" key="4">
    <source>
        <dbReference type="SAM" id="MobiDB-lite"/>
    </source>
</evidence>
<dbReference type="CDD" id="cd00135">
    <property type="entry name" value="PDGF"/>
    <property type="match status" value="1"/>
</dbReference>
<feature type="domain" description="Platelet-derived growth factor (PDGF) family profile" evidence="5">
    <location>
        <begin position="13"/>
        <end position="107"/>
    </location>
</feature>
<evidence type="ECO:0000313" key="7">
    <source>
        <dbReference type="RefSeq" id="XP_013887613.1"/>
    </source>
</evidence>
<keyword evidence="2" id="KW-1015">Disulfide bond</keyword>
<dbReference type="GO" id="GO:0008083">
    <property type="term" value="F:growth factor activity"/>
    <property type="evidence" value="ECO:0007669"/>
    <property type="project" value="UniProtKB-KW"/>
</dbReference>
<dbReference type="GO" id="GO:0001938">
    <property type="term" value="P:positive regulation of endothelial cell proliferation"/>
    <property type="evidence" value="ECO:0007669"/>
    <property type="project" value="TreeGrafter"/>
</dbReference>
<dbReference type="PANTHER" id="PTHR12025">
    <property type="entry name" value="VASCULAR ENDOTHELIAL GROWTH FACTOR"/>
    <property type="match status" value="1"/>
</dbReference>
<evidence type="ECO:0000256" key="2">
    <source>
        <dbReference type="ARBA" id="ARBA00023157"/>
    </source>
</evidence>
<dbReference type="OrthoDB" id="6370328at2759"/>
<evidence type="ECO:0000313" key="6">
    <source>
        <dbReference type="Proteomes" id="UP000192220"/>
    </source>
</evidence>
<organism evidence="6 7">
    <name type="scientific">Austrofundulus limnaeus</name>
    <name type="common">Annual killifish</name>
    <dbReference type="NCBI Taxonomy" id="52670"/>
    <lineage>
        <taxon>Eukaryota</taxon>
        <taxon>Metazoa</taxon>
        <taxon>Chordata</taxon>
        <taxon>Craniata</taxon>
        <taxon>Vertebrata</taxon>
        <taxon>Euteleostomi</taxon>
        <taxon>Actinopterygii</taxon>
        <taxon>Neopterygii</taxon>
        <taxon>Teleostei</taxon>
        <taxon>Neoteleostei</taxon>
        <taxon>Acanthomorphata</taxon>
        <taxon>Ovalentaria</taxon>
        <taxon>Atherinomorphae</taxon>
        <taxon>Cyprinodontiformes</taxon>
        <taxon>Rivulidae</taxon>
        <taxon>Austrofundulus</taxon>
    </lineage>
</organism>
<keyword evidence="1 3" id="KW-0339">Growth factor</keyword>
<dbReference type="InParanoid" id="A0A2I4D5V1"/>
<feature type="compositionally biased region" description="Basic residues" evidence="4">
    <location>
        <begin position="108"/>
        <end position="122"/>
    </location>
</feature>
<dbReference type="RefSeq" id="XP_013887613.1">
    <property type="nucleotide sequence ID" value="XM_014032159.1"/>
</dbReference>
<dbReference type="GO" id="GO:0050930">
    <property type="term" value="P:induction of positive chemotaxis"/>
    <property type="evidence" value="ECO:0007669"/>
    <property type="project" value="TreeGrafter"/>
</dbReference>
<keyword evidence="6" id="KW-1185">Reference proteome</keyword>
<dbReference type="GO" id="GO:0005615">
    <property type="term" value="C:extracellular space"/>
    <property type="evidence" value="ECO:0007669"/>
    <property type="project" value="TreeGrafter"/>
</dbReference>
<feature type="region of interest" description="Disordered" evidence="4">
    <location>
        <begin position="108"/>
        <end position="145"/>
    </location>
</feature>
<dbReference type="Pfam" id="PF00341">
    <property type="entry name" value="PDGF"/>
    <property type="match status" value="1"/>
</dbReference>
<dbReference type="InterPro" id="IPR029034">
    <property type="entry name" value="Cystine-knot_cytokine"/>
</dbReference>
<evidence type="ECO:0000256" key="3">
    <source>
        <dbReference type="RuleBase" id="RU003818"/>
    </source>
</evidence>
<dbReference type="GO" id="GO:0016020">
    <property type="term" value="C:membrane"/>
    <property type="evidence" value="ECO:0007669"/>
    <property type="project" value="InterPro"/>
</dbReference>
<dbReference type="Gene3D" id="2.10.90.10">
    <property type="entry name" value="Cystine-knot cytokines"/>
    <property type="match status" value="1"/>
</dbReference>
<dbReference type="GeneID" id="106535210"/>
<dbReference type="GO" id="GO:0045766">
    <property type="term" value="P:positive regulation of angiogenesis"/>
    <property type="evidence" value="ECO:0007669"/>
    <property type="project" value="TreeGrafter"/>
</dbReference>
<dbReference type="SMART" id="SM00141">
    <property type="entry name" value="PDGF"/>
    <property type="match status" value="1"/>
</dbReference>
<dbReference type="GO" id="GO:0048010">
    <property type="term" value="P:vascular endothelial growth factor receptor signaling pathway"/>
    <property type="evidence" value="ECO:0007669"/>
    <property type="project" value="TreeGrafter"/>
</dbReference>
<accession>A0A2I4D5V1</accession>
<sequence>MIWSLHEPPFSHAVVRFMDVLTKSVCQPMEQLVDVVQEFPDHVEYIYIPSSVPLRRCSGCCLDEEQKCHPTSLRNITLQVKRVFMMSQEVELTFTEHQACECRAKRKPKNIKRKKMMKRRQMKKQEQKASCCGKSQLQRKKTNLV</sequence>
<dbReference type="KEGG" id="alim:106535210"/>
<dbReference type="PANTHER" id="PTHR12025:SF5">
    <property type="entry name" value="VASCULAR ENDOTHELIAL GROWTH FACTOR A, LONG FORM"/>
    <property type="match status" value="1"/>
</dbReference>
<dbReference type="InterPro" id="IPR000072">
    <property type="entry name" value="PDGF/VEGF_dom"/>
</dbReference>
<name>A0A2I4D5V1_AUSLI</name>
<comment type="similarity">
    <text evidence="3">Belongs to the PDGF/VEGF growth factor family.</text>
</comment>
<protein>
    <submittedName>
        <fullName evidence="7">Vascular endothelial growth factor A</fullName>
    </submittedName>
</protein>
<reference evidence="7" key="1">
    <citation type="submission" date="2025-08" db="UniProtKB">
        <authorList>
            <consortium name="RefSeq"/>
        </authorList>
    </citation>
    <scope>IDENTIFICATION</scope>
    <source>
        <strain evidence="7">Quisiro</strain>
        <tissue evidence="7">Liver</tissue>
    </source>
</reference>
<dbReference type="GO" id="GO:0001666">
    <property type="term" value="P:response to hypoxia"/>
    <property type="evidence" value="ECO:0007669"/>
    <property type="project" value="TreeGrafter"/>
</dbReference>
<dbReference type="GO" id="GO:0042056">
    <property type="term" value="F:chemoattractant activity"/>
    <property type="evidence" value="ECO:0007669"/>
    <property type="project" value="TreeGrafter"/>
</dbReference>
<dbReference type="GO" id="GO:0060754">
    <property type="term" value="P:positive regulation of mast cell chemotaxis"/>
    <property type="evidence" value="ECO:0007669"/>
    <property type="project" value="TreeGrafter"/>
</dbReference>
<gene>
    <name evidence="7" type="primary">LOC106535210</name>
</gene>